<name>A0ABT3H3Y1_9RHOB</name>
<proteinExistence type="predicted"/>
<evidence type="ECO:0000313" key="2">
    <source>
        <dbReference type="EMBL" id="MCW1934507.1"/>
    </source>
</evidence>
<reference evidence="2 3" key="1">
    <citation type="submission" date="2022-10" db="EMBL/GenBank/DDBJ databases">
        <title>Pararhodobacter sp. nov., isolated from marine algae.</title>
        <authorList>
            <person name="Choi B.J."/>
            <person name="Kim J.M."/>
            <person name="Lee J.K."/>
            <person name="Choi D.G."/>
            <person name="Jeon C.O."/>
        </authorList>
    </citation>
    <scope>NUCLEOTIDE SEQUENCE [LARGE SCALE GENOMIC DNA]</scope>
    <source>
        <strain evidence="2 3">ZQ420</strain>
    </source>
</reference>
<organism evidence="2 3">
    <name type="scientific">Pararhodobacter zhoushanensis</name>
    <dbReference type="NCBI Taxonomy" id="2479545"/>
    <lineage>
        <taxon>Bacteria</taxon>
        <taxon>Pseudomonadati</taxon>
        <taxon>Pseudomonadota</taxon>
        <taxon>Alphaproteobacteria</taxon>
        <taxon>Rhodobacterales</taxon>
        <taxon>Paracoccaceae</taxon>
        <taxon>Pararhodobacter</taxon>
    </lineage>
</organism>
<protein>
    <submittedName>
        <fullName evidence="2">Phytanoyl-CoA dioxygenase family protein</fullName>
    </submittedName>
</protein>
<comment type="cofactor">
    <cofactor evidence="1">
        <name>Fe(2+)</name>
        <dbReference type="ChEBI" id="CHEBI:29033"/>
    </cofactor>
</comment>
<accession>A0ABT3H3Y1</accession>
<dbReference type="SUPFAM" id="SSF51197">
    <property type="entry name" value="Clavaminate synthase-like"/>
    <property type="match status" value="1"/>
</dbReference>
<dbReference type="Gene3D" id="2.60.120.620">
    <property type="entry name" value="q2cbj1_9rhob like domain"/>
    <property type="match status" value="1"/>
</dbReference>
<dbReference type="InterPro" id="IPR008775">
    <property type="entry name" value="Phytyl_CoA_dOase-like"/>
</dbReference>
<evidence type="ECO:0000313" key="3">
    <source>
        <dbReference type="Proteomes" id="UP001208938"/>
    </source>
</evidence>
<keyword evidence="2" id="KW-0560">Oxidoreductase</keyword>
<dbReference type="PANTHER" id="PTHR20883:SF48">
    <property type="entry name" value="ECTOINE DIOXYGENASE"/>
    <property type="match status" value="1"/>
</dbReference>
<evidence type="ECO:0000256" key="1">
    <source>
        <dbReference type="ARBA" id="ARBA00001954"/>
    </source>
</evidence>
<keyword evidence="3" id="KW-1185">Reference proteome</keyword>
<gene>
    <name evidence="2" type="ORF">OKW52_20180</name>
</gene>
<dbReference type="Proteomes" id="UP001208938">
    <property type="component" value="Unassembled WGS sequence"/>
</dbReference>
<dbReference type="PANTHER" id="PTHR20883">
    <property type="entry name" value="PHYTANOYL-COA DIOXYGENASE DOMAIN CONTAINING 1"/>
    <property type="match status" value="1"/>
</dbReference>
<dbReference type="Pfam" id="PF05721">
    <property type="entry name" value="PhyH"/>
    <property type="match status" value="1"/>
</dbReference>
<dbReference type="RefSeq" id="WP_264507293.1">
    <property type="nucleotide sequence ID" value="NZ_JAPDFL010000001.1"/>
</dbReference>
<keyword evidence="2" id="KW-0223">Dioxygenase</keyword>
<comment type="caution">
    <text evidence="2">The sequence shown here is derived from an EMBL/GenBank/DDBJ whole genome shotgun (WGS) entry which is preliminary data.</text>
</comment>
<dbReference type="EMBL" id="JAPDFL010000001">
    <property type="protein sequence ID" value="MCW1934507.1"/>
    <property type="molecule type" value="Genomic_DNA"/>
</dbReference>
<sequence>MTDAHPMPHALSAEAVAQFARDGVVAPINALPPADARQLLADFERIEETRHGRLSGLVRIKPHLLLPFLWDVVHDPRIVDAVASVLGPDILCIGCSSIDKPAASDGYVAWHQDATFWGLSATDGATAWLALTPSTPASGCMAVVPGTHTRQLSHFDTQDPQNMLGAREEVAVTVDPAQARPLILNPGQMSLHHPLVLHGSGRNTTAQRRLGFVIRYVAASVRQEGATATLVRGRNLSGMALERAPEGEMHPDALARHSDIVRRAGRVIKNGKLAHLAASSAKPVDQP</sequence>
<dbReference type="GO" id="GO:0051213">
    <property type="term" value="F:dioxygenase activity"/>
    <property type="evidence" value="ECO:0007669"/>
    <property type="project" value="UniProtKB-KW"/>
</dbReference>